<dbReference type="Gene3D" id="3.30.40.10">
    <property type="entry name" value="Zinc/RING finger domain, C3HC4 (zinc finger)"/>
    <property type="match status" value="1"/>
</dbReference>
<dbReference type="GO" id="GO:0008168">
    <property type="term" value="F:methyltransferase activity"/>
    <property type="evidence" value="ECO:0007669"/>
    <property type="project" value="UniProtKB-KW"/>
</dbReference>
<dbReference type="InterPro" id="IPR001214">
    <property type="entry name" value="SET_dom"/>
</dbReference>
<dbReference type="InterPro" id="IPR025787">
    <property type="entry name" value="Hist-Lys_N-MeTrfase_SET2_plant"/>
</dbReference>
<reference evidence="13 14" key="1">
    <citation type="submission" date="2024-01" db="EMBL/GenBank/DDBJ databases">
        <title>Genome assemblies of Stephania.</title>
        <authorList>
            <person name="Yang L."/>
        </authorList>
    </citation>
    <scope>NUCLEOTIDE SEQUENCE [LARGE SCALE GENOMIC DNA]</scope>
    <source>
        <strain evidence="13">QJT</strain>
        <tissue evidence="13">Leaf</tissue>
    </source>
</reference>
<keyword evidence="4 7" id="KW-0479">Metal-binding</keyword>
<evidence type="ECO:0000259" key="9">
    <source>
        <dbReference type="PROSITE" id="PS50103"/>
    </source>
</evidence>
<dbReference type="Pfam" id="PF18044">
    <property type="entry name" value="zf-CCCH_4"/>
    <property type="match status" value="1"/>
</dbReference>
<dbReference type="Gene3D" id="2.170.270.10">
    <property type="entry name" value="SET domain"/>
    <property type="match status" value="1"/>
</dbReference>
<dbReference type="PROSITE" id="PS50103">
    <property type="entry name" value="ZF_C3H1"/>
    <property type="match status" value="1"/>
</dbReference>
<evidence type="ECO:0000259" key="10">
    <source>
        <dbReference type="PROSITE" id="PS50174"/>
    </source>
</evidence>
<evidence type="ECO:0000259" key="12">
    <source>
        <dbReference type="PROSITE" id="PS50868"/>
    </source>
</evidence>
<protein>
    <submittedName>
        <fullName evidence="13">Uncharacterized protein</fullName>
    </submittedName>
</protein>
<evidence type="ECO:0000256" key="8">
    <source>
        <dbReference type="SAM" id="MobiDB-lite"/>
    </source>
</evidence>
<evidence type="ECO:0000256" key="4">
    <source>
        <dbReference type="ARBA" id="ARBA00022723"/>
    </source>
</evidence>
<dbReference type="InterPro" id="IPR000467">
    <property type="entry name" value="G_patch_dom"/>
</dbReference>
<dbReference type="Pfam" id="PF01585">
    <property type="entry name" value="G-patch"/>
    <property type="match status" value="1"/>
</dbReference>
<evidence type="ECO:0000313" key="14">
    <source>
        <dbReference type="Proteomes" id="UP001417504"/>
    </source>
</evidence>
<feature type="region of interest" description="Disordered" evidence="8">
    <location>
        <begin position="329"/>
        <end position="379"/>
    </location>
</feature>
<dbReference type="PROSITE" id="PS50174">
    <property type="entry name" value="G_PATCH"/>
    <property type="match status" value="1"/>
</dbReference>
<dbReference type="PROSITE" id="PS50868">
    <property type="entry name" value="POST_SET"/>
    <property type="match status" value="1"/>
</dbReference>
<dbReference type="PANTHER" id="PTHR47650">
    <property type="entry name" value="ZINC FINGER CCCH DOMAIN-CONTAINING PROTEIN 22"/>
    <property type="match status" value="1"/>
</dbReference>
<dbReference type="GO" id="GO:0032259">
    <property type="term" value="P:methylation"/>
    <property type="evidence" value="ECO:0007669"/>
    <property type="project" value="UniProtKB-KW"/>
</dbReference>
<dbReference type="AlphaFoldDB" id="A0AAP0P7G1"/>
<dbReference type="SMART" id="SM00443">
    <property type="entry name" value="G_patch"/>
    <property type="match status" value="1"/>
</dbReference>
<dbReference type="InterPro" id="IPR013083">
    <property type="entry name" value="Znf_RING/FYVE/PHD"/>
</dbReference>
<evidence type="ECO:0000256" key="5">
    <source>
        <dbReference type="ARBA" id="ARBA00022771"/>
    </source>
</evidence>
<dbReference type="GO" id="GO:0003676">
    <property type="term" value="F:nucleic acid binding"/>
    <property type="evidence" value="ECO:0007669"/>
    <property type="project" value="InterPro"/>
</dbReference>
<dbReference type="EMBL" id="JBBNAE010000004">
    <property type="protein sequence ID" value="KAK9130286.1"/>
    <property type="molecule type" value="Genomic_DNA"/>
</dbReference>
<sequence>MADGEEDEAELEQQLELQLGEQRDSLNALNEALASDPSNFELLSVQEELIVAIRDSEEGLLHLKRSRLLRETDSIFNGNNVDAAANGVAVEALEAGNYGVGRKCRFRHIDGHWYNGEIVGVGGSGLARIAYLTPKSENMVICKFFLQQRCRFGNNCRMSHGVDVPLSSLKTYIPTIWQQSFVGSSIWALPDSNSGVWKEAELESFDDINNLAKVVFRNDGSSTTLGIEALSLSEYAEMGDDEEDESTTELSDSTDEEEEIAPQGLGFLETSNSQRGIQTDTAVFANWEHHTRGIASKMMANMGYREGMGLGVSGQGRVDPIAVKVLKPKQSLDHALQSHEGEKAEGERKKKRSRGGKRKRDKKFADAARAAKREEESQPDVFSFINKQLAAQVQAHDGTSSKNRQSKGSIEGKKEDRRALVAYDNEVKDLRLQIEKLEEMVSRNRKDKVIYEAFMRKLNETRKALADAEAAHASASHALVSKEKEKKWLNCFPPKLVHKKPQLRPNRPFEHGRIGNPRRRERSCCNKWNRRLRNRAAVARKNCGIHSAKTGVEKIKASRKLGRSLDDHVRDWIAKKVESGVPESECRLPFLVKSPRMVQCSECGKFIYFEKKLCSVTGCRRAYHLNCAMEAVGLSAFTTFKCPQHACFICRHKGYWRCIRCSIASHTKCAPWPDKVRYFRSQLRRAVCWRHPADWRFEKVYQNDVSRSTTEFDLNNISQAVDSLYLMILKKPANEFPDNQKSYPDDVLLQFVVFMNAHTTLEIFLNLPLPYTEEEFRIDLTWKQIMANECEPIPYIHINRSIQRMLKLLWYDMLKGLCLQTESCGWGLAAAEPILEGDFVVEYIGEVIDDELCVQRLWDMTRKGEKNFYMCRIGKNFTIDPTFKGNPARFMNHSCNPNCKMEKWNVNGETRAGLFATQSIEAGRELTFDYRFELYGPKVKCCCGAPNCRSYLGAKGK</sequence>
<dbReference type="PANTHER" id="PTHR47650:SF2">
    <property type="entry name" value="ZINC FINGER CCCH DOMAIN-CONTAINING PROTEIN 22"/>
    <property type="match status" value="1"/>
</dbReference>
<keyword evidence="5 7" id="KW-0863">Zinc-finger</keyword>
<feature type="zinc finger region" description="C3H1-type" evidence="7">
    <location>
        <begin position="136"/>
        <end position="163"/>
    </location>
</feature>
<keyword evidence="3" id="KW-0949">S-adenosyl-L-methionine</keyword>
<feature type="compositionally biased region" description="Polar residues" evidence="8">
    <location>
        <begin position="392"/>
        <end position="408"/>
    </location>
</feature>
<accession>A0AAP0P7G1</accession>
<dbReference type="InterPro" id="IPR046341">
    <property type="entry name" value="SET_dom_sf"/>
</dbReference>
<dbReference type="SUPFAM" id="SSF82199">
    <property type="entry name" value="SET domain"/>
    <property type="match status" value="1"/>
</dbReference>
<feature type="region of interest" description="Disordered" evidence="8">
    <location>
        <begin position="237"/>
        <end position="260"/>
    </location>
</feature>
<feature type="domain" description="Post-SET" evidence="12">
    <location>
        <begin position="937"/>
        <end position="953"/>
    </location>
</feature>
<comment type="caution">
    <text evidence="13">The sequence shown here is derived from an EMBL/GenBank/DDBJ whole genome shotgun (WGS) entry which is preliminary data.</text>
</comment>
<keyword evidence="1" id="KW-0489">Methyltransferase</keyword>
<dbReference type="Gene3D" id="2.30.30.1190">
    <property type="match status" value="1"/>
</dbReference>
<feature type="domain" description="C3H1-type" evidence="9">
    <location>
        <begin position="136"/>
        <end position="163"/>
    </location>
</feature>
<dbReference type="PROSITE" id="PS50280">
    <property type="entry name" value="SET"/>
    <property type="match status" value="1"/>
</dbReference>
<evidence type="ECO:0000313" key="13">
    <source>
        <dbReference type="EMBL" id="KAK9130286.1"/>
    </source>
</evidence>
<name>A0AAP0P7G1_9MAGN</name>
<keyword evidence="14" id="KW-1185">Reference proteome</keyword>
<organism evidence="13 14">
    <name type="scientific">Stephania japonica</name>
    <dbReference type="NCBI Taxonomy" id="461633"/>
    <lineage>
        <taxon>Eukaryota</taxon>
        <taxon>Viridiplantae</taxon>
        <taxon>Streptophyta</taxon>
        <taxon>Embryophyta</taxon>
        <taxon>Tracheophyta</taxon>
        <taxon>Spermatophyta</taxon>
        <taxon>Magnoliopsida</taxon>
        <taxon>Ranunculales</taxon>
        <taxon>Menispermaceae</taxon>
        <taxon>Menispermoideae</taxon>
        <taxon>Cissampelideae</taxon>
        <taxon>Stephania</taxon>
    </lineage>
</organism>
<dbReference type="InterPro" id="IPR000571">
    <property type="entry name" value="Znf_CCCH"/>
</dbReference>
<evidence type="ECO:0000259" key="11">
    <source>
        <dbReference type="PROSITE" id="PS50280"/>
    </source>
</evidence>
<gene>
    <name evidence="13" type="ORF">Sjap_010773</name>
</gene>
<evidence type="ECO:0000256" key="6">
    <source>
        <dbReference type="ARBA" id="ARBA00022833"/>
    </source>
</evidence>
<dbReference type="SMART" id="SM00317">
    <property type="entry name" value="SET"/>
    <property type="match status" value="1"/>
</dbReference>
<feature type="compositionally biased region" description="Basic and acidic residues" evidence="8">
    <location>
        <begin position="330"/>
        <end position="348"/>
    </location>
</feature>
<dbReference type="Proteomes" id="UP001417504">
    <property type="component" value="Unassembled WGS sequence"/>
</dbReference>
<dbReference type="GO" id="GO:0008270">
    <property type="term" value="F:zinc ion binding"/>
    <property type="evidence" value="ECO:0007669"/>
    <property type="project" value="UniProtKB-KW"/>
</dbReference>
<dbReference type="InterPro" id="IPR003616">
    <property type="entry name" value="Post-SET_dom"/>
</dbReference>
<evidence type="ECO:0000256" key="7">
    <source>
        <dbReference type="PROSITE-ProRule" id="PRU00723"/>
    </source>
</evidence>
<dbReference type="Pfam" id="PF00856">
    <property type="entry name" value="SET"/>
    <property type="match status" value="1"/>
</dbReference>
<keyword evidence="2" id="KW-0808">Transferase</keyword>
<feature type="compositionally biased region" description="Basic residues" evidence="8">
    <location>
        <begin position="349"/>
        <end position="362"/>
    </location>
</feature>
<dbReference type="InterPro" id="IPR041367">
    <property type="entry name" value="Znf-CCCH_4"/>
</dbReference>
<feature type="domain" description="SET" evidence="11">
    <location>
        <begin position="815"/>
        <end position="931"/>
    </location>
</feature>
<feature type="domain" description="G-patch" evidence="10">
    <location>
        <begin position="291"/>
        <end position="337"/>
    </location>
</feature>
<feature type="compositionally biased region" description="Basic and acidic residues" evidence="8">
    <location>
        <begin position="363"/>
        <end position="376"/>
    </location>
</feature>
<evidence type="ECO:0000256" key="1">
    <source>
        <dbReference type="ARBA" id="ARBA00022603"/>
    </source>
</evidence>
<evidence type="ECO:0000256" key="3">
    <source>
        <dbReference type="ARBA" id="ARBA00022691"/>
    </source>
</evidence>
<dbReference type="SMART" id="SM00356">
    <property type="entry name" value="ZnF_C3H1"/>
    <property type="match status" value="1"/>
</dbReference>
<dbReference type="PROSITE" id="PS51578">
    <property type="entry name" value="SAM_MT43_SET2_2"/>
    <property type="match status" value="1"/>
</dbReference>
<evidence type="ECO:0000256" key="2">
    <source>
        <dbReference type="ARBA" id="ARBA00022679"/>
    </source>
</evidence>
<feature type="region of interest" description="Disordered" evidence="8">
    <location>
        <begin position="392"/>
        <end position="414"/>
    </location>
</feature>
<keyword evidence="6 7" id="KW-0862">Zinc</keyword>
<proteinExistence type="predicted"/>